<evidence type="ECO:0000256" key="2">
    <source>
        <dbReference type="SAM" id="SignalP"/>
    </source>
</evidence>
<dbReference type="AlphaFoldDB" id="A0AAD5IHH7"/>
<dbReference type="Pfam" id="PF00139">
    <property type="entry name" value="Lectin_legB"/>
    <property type="match status" value="1"/>
</dbReference>
<gene>
    <name evidence="4" type="ORF">LWI28_027555</name>
</gene>
<dbReference type="InterPro" id="IPR001220">
    <property type="entry name" value="Legume_lectin_dom"/>
</dbReference>
<comment type="caution">
    <text evidence="4">The sequence shown here is derived from an EMBL/GenBank/DDBJ whole genome shotgun (WGS) entry which is preliminary data.</text>
</comment>
<proteinExistence type="predicted"/>
<dbReference type="InterPro" id="IPR013320">
    <property type="entry name" value="ConA-like_dom_sf"/>
</dbReference>
<dbReference type="SUPFAM" id="SSF49899">
    <property type="entry name" value="Concanavalin A-like lectins/glucanases"/>
    <property type="match status" value="1"/>
</dbReference>
<feature type="chain" id="PRO_5042071611" description="Legume lectin domain-containing protein" evidence="2">
    <location>
        <begin position="26"/>
        <end position="156"/>
    </location>
</feature>
<dbReference type="EMBL" id="JAJSOW010000106">
    <property type="protein sequence ID" value="KAI9162453.1"/>
    <property type="molecule type" value="Genomic_DNA"/>
</dbReference>
<dbReference type="GO" id="GO:0030246">
    <property type="term" value="F:carbohydrate binding"/>
    <property type="evidence" value="ECO:0007669"/>
    <property type="project" value="UniProtKB-KW"/>
</dbReference>
<accession>A0AAD5IHH7</accession>
<feature type="domain" description="Legume lectin" evidence="3">
    <location>
        <begin position="45"/>
        <end position="150"/>
    </location>
</feature>
<protein>
    <recommendedName>
        <fullName evidence="3">Legume lectin domain-containing protein</fullName>
    </recommendedName>
</protein>
<keyword evidence="1" id="KW-0430">Lectin</keyword>
<dbReference type="Gene3D" id="2.60.120.200">
    <property type="match status" value="1"/>
</dbReference>
<keyword evidence="2" id="KW-0732">Signal</keyword>
<evidence type="ECO:0000313" key="5">
    <source>
        <dbReference type="Proteomes" id="UP001064489"/>
    </source>
</evidence>
<dbReference type="Proteomes" id="UP001064489">
    <property type="component" value="Chromosome 2"/>
</dbReference>
<reference evidence="4" key="2">
    <citation type="submission" date="2023-02" db="EMBL/GenBank/DDBJ databases">
        <authorList>
            <person name="Swenson N.G."/>
            <person name="Wegrzyn J.L."/>
            <person name="Mcevoy S.L."/>
        </authorList>
    </citation>
    <scope>NUCLEOTIDE SEQUENCE</scope>
    <source>
        <strain evidence="4">91603</strain>
        <tissue evidence="4">Leaf</tissue>
    </source>
</reference>
<reference evidence="4" key="1">
    <citation type="journal article" date="2022" name="Plant J.">
        <title>Strategies of tolerance reflected in two North American maple genomes.</title>
        <authorList>
            <person name="McEvoy S.L."/>
            <person name="Sezen U.U."/>
            <person name="Trouern-Trend A."/>
            <person name="McMahon S.M."/>
            <person name="Schaberg P.G."/>
            <person name="Yang J."/>
            <person name="Wegrzyn J.L."/>
            <person name="Swenson N.G."/>
        </authorList>
    </citation>
    <scope>NUCLEOTIDE SEQUENCE</scope>
    <source>
        <strain evidence="4">91603</strain>
    </source>
</reference>
<evidence type="ECO:0000256" key="1">
    <source>
        <dbReference type="ARBA" id="ARBA00022734"/>
    </source>
</evidence>
<keyword evidence="5" id="KW-1185">Reference proteome</keyword>
<evidence type="ECO:0000313" key="4">
    <source>
        <dbReference type="EMBL" id="KAI9162453.1"/>
    </source>
</evidence>
<evidence type="ECO:0000259" key="3">
    <source>
        <dbReference type="Pfam" id="PF00139"/>
    </source>
</evidence>
<name>A0AAD5IHH7_ACENE</name>
<organism evidence="4 5">
    <name type="scientific">Acer negundo</name>
    <name type="common">Box elder</name>
    <dbReference type="NCBI Taxonomy" id="4023"/>
    <lineage>
        <taxon>Eukaryota</taxon>
        <taxon>Viridiplantae</taxon>
        <taxon>Streptophyta</taxon>
        <taxon>Embryophyta</taxon>
        <taxon>Tracheophyta</taxon>
        <taxon>Spermatophyta</taxon>
        <taxon>Magnoliopsida</taxon>
        <taxon>eudicotyledons</taxon>
        <taxon>Gunneridae</taxon>
        <taxon>Pentapetalae</taxon>
        <taxon>rosids</taxon>
        <taxon>malvids</taxon>
        <taxon>Sapindales</taxon>
        <taxon>Sapindaceae</taxon>
        <taxon>Hippocastanoideae</taxon>
        <taxon>Acereae</taxon>
        <taxon>Acer</taxon>
    </lineage>
</organism>
<sequence>MAKFSMTQYLTTVTLFIFNLKVLTAEPSCPVVLNKTIEVPRCRSKIFFYGATMAVNGGSSVQFTTLDHSSARLIVYKKPIKVMDGNSLIFPSFSTILSFSLSNQSGDGFTFFMVLKGYHFTDVGKRSFGLSKIGLHTSKFRVVVVEFDISFDPRVW</sequence>
<feature type="signal peptide" evidence="2">
    <location>
        <begin position="1"/>
        <end position="25"/>
    </location>
</feature>